<evidence type="ECO:0000313" key="3">
    <source>
        <dbReference type="Proteomes" id="UP000051445"/>
    </source>
</evidence>
<keyword evidence="1" id="KW-0812">Transmembrane</keyword>
<name>A0A0R1P8M3_9LACO</name>
<organism evidence="2 3">
    <name type="scientific">Limosilactobacillus frumenti DSM 13145</name>
    <dbReference type="NCBI Taxonomy" id="1423746"/>
    <lineage>
        <taxon>Bacteria</taxon>
        <taxon>Bacillati</taxon>
        <taxon>Bacillota</taxon>
        <taxon>Bacilli</taxon>
        <taxon>Lactobacillales</taxon>
        <taxon>Lactobacillaceae</taxon>
        <taxon>Limosilactobacillus</taxon>
    </lineage>
</organism>
<evidence type="ECO:0000313" key="2">
    <source>
        <dbReference type="EMBL" id="KRL28636.1"/>
    </source>
</evidence>
<sequence>MQVQGFKALLEMIITLMMIWITFSAIQGIHIEHMFRRPPRTLPLLIVLLATSVGFTCAQFLFSFLSAVNSLANLFH</sequence>
<dbReference type="AlphaFoldDB" id="A0A0R1P8M3"/>
<evidence type="ECO:0008006" key="4">
    <source>
        <dbReference type="Google" id="ProtNLM"/>
    </source>
</evidence>
<accession>A0A0R1P8M3</accession>
<dbReference type="RefSeq" id="WP_057748091.1">
    <property type="nucleotide sequence ID" value="NZ_AZER01000004.1"/>
</dbReference>
<evidence type="ECO:0000256" key="1">
    <source>
        <dbReference type="SAM" id="Phobius"/>
    </source>
</evidence>
<protein>
    <recommendedName>
        <fullName evidence="4">DUF1146 domain-containing protein</fullName>
    </recommendedName>
</protein>
<gene>
    <name evidence="2" type="ORF">FD27_GL001635</name>
</gene>
<proteinExistence type="predicted"/>
<dbReference type="Proteomes" id="UP000051445">
    <property type="component" value="Unassembled WGS sequence"/>
</dbReference>
<dbReference type="STRING" id="1423746.FD27_GL001635"/>
<dbReference type="Pfam" id="PF06612">
    <property type="entry name" value="DUF1146"/>
    <property type="match status" value="1"/>
</dbReference>
<dbReference type="EMBL" id="AZER01000004">
    <property type="protein sequence ID" value="KRL28636.1"/>
    <property type="molecule type" value="Genomic_DNA"/>
</dbReference>
<keyword evidence="3" id="KW-1185">Reference proteome</keyword>
<keyword evidence="1" id="KW-0472">Membrane</keyword>
<reference evidence="2 3" key="1">
    <citation type="journal article" date="2015" name="Genome Announc.">
        <title>Expanding the biotechnology potential of lactobacilli through comparative genomics of 213 strains and associated genera.</title>
        <authorList>
            <person name="Sun Z."/>
            <person name="Harris H.M."/>
            <person name="McCann A."/>
            <person name="Guo C."/>
            <person name="Argimon S."/>
            <person name="Zhang W."/>
            <person name="Yang X."/>
            <person name="Jeffery I.B."/>
            <person name="Cooney J.C."/>
            <person name="Kagawa T.F."/>
            <person name="Liu W."/>
            <person name="Song Y."/>
            <person name="Salvetti E."/>
            <person name="Wrobel A."/>
            <person name="Rasinkangas P."/>
            <person name="Parkhill J."/>
            <person name="Rea M.C."/>
            <person name="O'Sullivan O."/>
            <person name="Ritari J."/>
            <person name="Douillard F.P."/>
            <person name="Paul Ross R."/>
            <person name="Yang R."/>
            <person name="Briner A.E."/>
            <person name="Felis G.E."/>
            <person name="de Vos W.M."/>
            <person name="Barrangou R."/>
            <person name="Klaenhammer T.R."/>
            <person name="Caufield P.W."/>
            <person name="Cui Y."/>
            <person name="Zhang H."/>
            <person name="O'Toole P.W."/>
        </authorList>
    </citation>
    <scope>NUCLEOTIDE SEQUENCE [LARGE SCALE GENOMIC DNA]</scope>
    <source>
        <strain evidence="2 3">DSM 13145</strain>
    </source>
</reference>
<dbReference type="InterPro" id="IPR009526">
    <property type="entry name" value="DUF1146"/>
</dbReference>
<keyword evidence="1" id="KW-1133">Transmembrane helix</keyword>
<dbReference type="PATRIC" id="fig|1423746.3.peg.1665"/>
<comment type="caution">
    <text evidence="2">The sequence shown here is derived from an EMBL/GenBank/DDBJ whole genome shotgun (WGS) entry which is preliminary data.</text>
</comment>
<feature type="transmembrane region" description="Helical" evidence="1">
    <location>
        <begin position="12"/>
        <end position="30"/>
    </location>
</feature>
<feature type="transmembrane region" description="Helical" evidence="1">
    <location>
        <begin position="42"/>
        <end position="65"/>
    </location>
</feature>